<dbReference type="WBParaSite" id="PSAMB.scaffold2273size24184.g17132.t1">
    <property type="protein sequence ID" value="PSAMB.scaffold2273size24184.g17132.t1"/>
    <property type="gene ID" value="PSAMB.scaffold2273size24184.g17132"/>
</dbReference>
<comment type="cofactor">
    <cofactor evidence="9">
        <name>[2Fe-2S] cluster</name>
        <dbReference type="ChEBI" id="CHEBI:190135"/>
    </cofactor>
</comment>
<dbReference type="SUPFAM" id="SSF54665">
    <property type="entry name" value="CO dehydrogenase molybdoprotein N-domain-like"/>
    <property type="match status" value="1"/>
</dbReference>
<dbReference type="InterPro" id="IPR016208">
    <property type="entry name" value="Ald_Oxase/xanthine_DH-like"/>
</dbReference>
<evidence type="ECO:0000256" key="9">
    <source>
        <dbReference type="ARBA" id="ARBA00034078"/>
    </source>
</evidence>
<dbReference type="InterPro" id="IPR037165">
    <property type="entry name" value="AldOxase/xan_DH_Mopterin-bd_sf"/>
</dbReference>
<dbReference type="InterPro" id="IPR000674">
    <property type="entry name" value="Ald_Oxase/Xan_DH_a/b"/>
</dbReference>
<organism evidence="11 12">
    <name type="scientific">Plectus sambesii</name>
    <dbReference type="NCBI Taxonomy" id="2011161"/>
    <lineage>
        <taxon>Eukaryota</taxon>
        <taxon>Metazoa</taxon>
        <taxon>Ecdysozoa</taxon>
        <taxon>Nematoda</taxon>
        <taxon>Chromadorea</taxon>
        <taxon>Plectida</taxon>
        <taxon>Plectina</taxon>
        <taxon>Plectoidea</taxon>
        <taxon>Plectidae</taxon>
        <taxon>Plectus</taxon>
    </lineage>
</organism>
<dbReference type="InterPro" id="IPR008274">
    <property type="entry name" value="AldOxase/xan_DH_MoCoBD1"/>
</dbReference>
<dbReference type="Pfam" id="PF01315">
    <property type="entry name" value="Ald_Xan_dh_C"/>
    <property type="match status" value="1"/>
</dbReference>
<keyword evidence="4" id="KW-0001">2Fe-2S</keyword>
<dbReference type="GO" id="GO:0043546">
    <property type="term" value="F:molybdopterin cofactor binding"/>
    <property type="evidence" value="ECO:0007669"/>
    <property type="project" value="InterPro"/>
</dbReference>
<evidence type="ECO:0000256" key="4">
    <source>
        <dbReference type="ARBA" id="ARBA00022714"/>
    </source>
</evidence>
<dbReference type="FunFam" id="3.30.365.10:FF:000004">
    <property type="entry name" value="Xanthine dehydrogenase oxidase"/>
    <property type="match status" value="1"/>
</dbReference>
<dbReference type="InterPro" id="IPR046867">
    <property type="entry name" value="AldOxase/xan_DH_MoCoBD2"/>
</dbReference>
<dbReference type="Pfam" id="PF20256">
    <property type="entry name" value="MoCoBD_2"/>
    <property type="match status" value="1"/>
</dbReference>
<keyword evidence="6" id="KW-0560">Oxidoreductase</keyword>
<evidence type="ECO:0000256" key="2">
    <source>
        <dbReference type="ARBA" id="ARBA00006849"/>
    </source>
</evidence>
<sequence>MHQSGEKHTSGEAVYVDDVRVADCLHLAFVLSTKASAKILSVDTSEALKIDGVECYIDHRDVPGKPLIGQNDTPVFAIEQVTFYGQPIGAVIAKDAETARRAANKVKVTYEDLKPLVTIEQAFEAKSFHKFSPLNIHSSLLDSDTVPVVDWSKFDHVVSGSVKIGGQEHFYLETSGCLVIPGEVNDVEVISSTQSVNDVQGEVSSSLGIPRHKVFVRVKRIGGGFGGKESTAGIMACPTAIAAMKLRRPVRCILERFDDMVMTGTRHAFRVDYKVGLDKEGKLLNFDAQLFNNCGHTLDQSKGVMGRAATHIDSVYKWTNADFIGHLCKTNLQSATAYRGFGAPQAMYATETIMTHIAEATGLDINELREKNLYSEGDRTPFGMTLTECNIRRCWTECKELSKYDKRKIAVDEYNSKHKYKKRGIVLTPTKYGISFSINQLNQAGALVHIYLDGSVLLNHGGMEMGQGLHTKMLQIAARCLEIPIEMVNLHETATDKVPNASPTAASVGSDLNGLAVQDACNKLMARLAPFKKANPTGKWLDWVTKAYVERISLSATGFGIIHSDPVDYVTGKGAELYSYCVYGVACSEVEIDCMTGDHRLLRTDIVMDVGDSLNPALDIGQIEGAFVQGYGMFTMEELKVAPNGFWITRGPGNYKIPSADDAPREFHVKLLKGSSNKKAIFSSRAVGEPPLFLGASAAFAIREAVKAYRMQHGLNGYFRFDSPATPERIRMACVDQFTDKIPELPNDNSFTPWTVQL</sequence>
<dbReference type="Gene3D" id="3.90.1170.50">
    <property type="entry name" value="Aldehyde oxidase/xanthine dehydrogenase, a/b hammerhead"/>
    <property type="match status" value="1"/>
</dbReference>
<evidence type="ECO:0000256" key="3">
    <source>
        <dbReference type="ARBA" id="ARBA00022505"/>
    </source>
</evidence>
<reference evidence="12" key="1">
    <citation type="submission" date="2022-11" db="UniProtKB">
        <authorList>
            <consortium name="WormBaseParasite"/>
        </authorList>
    </citation>
    <scope>IDENTIFICATION</scope>
</reference>
<dbReference type="InterPro" id="IPR036856">
    <property type="entry name" value="Ald_Oxase/Xan_DH_a/b_sf"/>
</dbReference>
<evidence type="ECO:0000256" key="7">
    <source>
        <dbReference type="ARBA" id="ARBA00023004"/>
    </source>
</evidence>
<dbReference type="PROSITE" id="PS00559">
    <property type="entry name" value="MOLYBDOPTERIN_EUK"/>
    <property type="match status" value="1"/>
</dbReference>
<feature type="domain" description="Aldehyde oxidase/xanthine dehydrogenase a/b hammerhead" evidence="10">
    <location>
        <begin position="10"/>
        <end position="114"/>
    </location>
</feature>
<dbReference type="SUPFAM" id="SSF56003">
    <property type="entry name" value="Molybdenum cofactor-binding domain"/>
    <property type="match status" value="1"/>
</dbReference>
<evidence type="ECO:0000313" key="11">
    <source>
        <dbReference type="Proteomes" id="UP000887566"/>
    </source>
</evidence>
<protein>
    <submittedName>
        <fullName evidence="12">Aldehyde oxidase/xanthine dehydrogenase a/b hammerhead domain-containing protein</fullName>
    </submittedName>
</protein>
<dbReference type="AlphaFoldDB" id="A0A914VPR6"/>
<evidence type="ECO:0000259" key="10">
    <source>
        <dbReference type="SMART" id="SM01008"/>
    </source>
</evidence>
<proteinExistence type="inferred from homology"/>
<evidence type="ECO:0000256" key="8">
    <source>
        <dbReference type="ARBA" id="ARBA00023014"/>
    </source>
</evidence>
<keyword evidence="11" id="KW-1185">Reference proteome</keyword>
<evidence type="ECO:0000256" key="1">
    <source>
        <dbReference type="ARBA" id="ARBA00001924"/>
    </source>
</evidence>
<keyword evidence="3" id="KW-0500">Molybdenum</keyword>
<dbReference type="SMART" id="SM01008">
    <property type="entry name" value="Ald_Xan_dh_C"/>
    <property type="match status" value="1"/>
</dbReference>
<evidence type="ECO:0000256" key="6">
    <source>
        <dbReference type="ARBA" id="ARBA00023002"/>
    </source>
</evidence>
<dbReference type="Pfam" id="PF02738">
    <property type="entry name" value="MoCoBD_1"/>
    <property type="match status" value="1"/>
</dbReference>
<dbReference type="InterPro" id="IPR022407">
    <property type="entry name" value="OxRdtase_Mopterin_BS"/>
</dbReference>
<dbReference type="FunFam" id="3.30.365.10:FF:000001">
    <property type="entry name" value="Xanthine dehydrogenase oxidase"/>
    <property type="match status" value="1"/>
</dbReference>
<comment type="similarity">
    <text evidence="2">Belongs to the xanthine dehydrogenase family.</text>
</comment>
<accession>A0A914VPR6</accession>
<dbReference type="PANTHER" id="PTHR45444:SF3">
    <property type="entry name" value="XANTHINE DEHYDROGENASE"/>
    <property type="match status" value="1"/>
</dbReference>
<dbReference type="GO" id="GO:0051537">
    <property type="term" value="F:2 iron, 2 sulfur cluster binding"/>
    <property type="evidence" value="ECO:0007669"/>
    <property type="project" value="UniProtKB-KW"/>
</dbReference>
<keyword evidence="7" id="KW-0408">Iron</keyword>
<name>A0A914VPR6_9BILA</name>
<dbReference type="PANTHER" id="PTHR45444">
    <property type="entry name" value="XANTHINE DEHYDROGENASE"/>
    <property type="match status" value="1"/>
</dbReference>
<keyword evidence="8" id="KW-0411">Iron-sulfur</keyword>
<dbReference type="GO" id="GO:0016491">
    <property type="term" value="F:oxidoreductase activity"/>
    <property type="evidence" value="ECO:0007669"/>
    <property type="project" value="UniProtKB-KW"/>
</dbReference>
<keyword evidence="5" id="KW-0479">Metal-binding</keyword>
<dbReference type="FunFam" id="3.90.1170.50:FF:000001">
    <property type="entry name" value="Aldehyde oxidase 1"/>
    <property type="match status" value="1"/>
</dbReference>
<dbReference type="Proteomes" id="UP000887566">
    <property type="component" value="Unplaced"/>
</dbReference>
<dbReference type="GO" id="GO:0005506">
    <property type="term" value="F:iron ion binding"/>
    <property type="evidence" value="ECO:0007669"/>
    <property type="project" value="InterPro"/>
</dbReference>
<evidence type="ECO:0000313" key="12">
    <source>
        <dbReference type="WBParaSite" id="PSAMB.scaffold2273size24184.g17132.t1"/>
    </source>
</evidence>
<evidence type="ECO:0000256" key="5">
    <source>
        <dbReference type="ARBA" id="ARBA00022723"/>
    </source>
</evidence>
<dbReference type="Gene3D" id="3.30.365.10">
    <property type="entry name" value="Aldehyde oxidase/xanthine dehydrogenase, molybdopterin binding domain"/>
    <property type="match status" value="4"/>
</dbReference>
<comment type="cofactor">
    <cofactor evidence="1">
        <name>Mo-molybdopterin</name>
        <dbReference type="ChEBI" id="CHEBI:71302"/>
    </cofactor>
</comment>